<dbReference type="AlphaFoldDB" id="A0A5N6WAL0"/>
<feature type="region of interest" description="Disordered" evidence="1">
    <location>
        <begin position="31"/>
        <end position="54"/>
    </location>
</feature>
<name>A0A5N6WAL0_9EURO</name>
<reference evidence="3" key="1">
    <citation type="submission" date="2019-04" db="EMBL/GenBank/DDBJ databases">
        <title>Friends and foes A comparative genomics studyof 23 Aspergillus species from section Flavi.</title>
        <authorList>
            <consortium name="DOE Joint Genome Institute"/>
            <person name="Kjaerbolling I."/>
            <person name="Vesth T."/>
            <person name="Frisvad J.C."/>
            <person name="Nybo J.L."/>
            <person name="Theobald S."/>
            <person name="Kildgaard S."/>
            <person name="Isbrandt T."/>
            <person name="Kuo A."/>
            <person name="Sato A."/>
            <person name="Lyhne E.K."/>
            <person name="Kogle M.E."/>
            <person name="Wiebenga A."/>
            <person name="Kun R.S."/>
            <person name="Lubbers R.J."/>
            <person name="Makela M.R."/>
            <person name="Barry K."/>
            <person name="Chovatia M."/>
            <person name="Clum A."/>
            <person name="Daum C."/>
            <person name="Haridas S."/>
            <person name="He G."/>
            <person name="LaButti K."/>
            <person name="Lipzen A."/>
            <person name="Mondo S."/>
            <person name="Riley R."/>
            <person name="Salamov A."/>
            <person name="Simmons B.A."/>
            <person name="Magnuson J.K."/>
            <person name="Henrissat B."/>
            <person name="Mortensen U.H."/>
            <person name="Larsen T.O."/>
            <person name="Devries R.P."/>
            <person name="Grigoriev I.V."/>
            <person name="Machida M."/>
            <person name="Baker S.E."/>
            <person name="Andersen M.R."/>
        </authorList>
    </citation>
    <scope>NUCLEOTIDE SEQUENCE [LARGE SCALE GENOMIC DNA]</scope>
    <source>
        <strain evidence="3">CBS 130015</strain>
    </source>
</reference>
<dbReference type="Proteomes" id="UP000325433">
    <property type="component" value="Unassembled WGS sequence"/>
</dbReference>
<keyword evidence="3" id="KW-1185">Reference proteome</keyword>
<feature type="non-terminal residue" evidence="2">
    <location>
        <position position="54"/>
    </location>
</feature>
<proteinExistence type="predicted"/>
<dbReference type="EMBL" id="ML738301">
    <property type="protein sequence ID" value="KAE8317476.1"/>
    <property type="molecule type" value="Genomic_DNA"/>
</dbReference>
<sequence>MGSDVMPSSEPGGTGSHVAFWRSMHRVRLPANQASHSPVSLPHTRTRMSFSEAV</sequence>
<gene>
    <name evidence="2" type="ORF">BDV41DRAFT_525521</name>
</gene>
<protein>
    <submittedName>
        <fullName evidence="2">Uncharacterized protein</fullName>
    </submittedName>
</protein>
<evidence type="ECO:0000313" key="2">
    <source>
        <dbReference type="EMBL" id="KAE8317476.1"/>
    </source>
</evidence>
<evidence type="ECO:0000256" key="1">
    <source>
        <dbReference type="SAM" id="MobiDB-lite"/>
    </source>
</evidence>
<accession>A0A5N6WAL0</accession>
<evidence type="ECO:0000313" key="3">
    <source>
        <dbReference type="Proteomes" id="UP000325433"/>
    </source>
</evidence>
<organism evidence="2 3">
    <name type="scientific">Aspergillus transmontanensis</name>
    <dbReference type="NCBI Taxonomy" id="1034304"/>
    <lineage>
        <taxon>Eukaryota</taxon>
        <taxon>Fungi</taxon>
        <taxon>Dikarya</taxon>
        <taxon>Ascomycota</taxon>
        <taxon>Pezizomycotina</taxon>
        <taxon>Eurotiomycetes</taxon>
        <taxon>Eurotiomycetidae</taxon>
        <taxon>Eurotiales</taxon>
        <taxon>Aspergillaceae</taxon>
        <taxon>Aspergillus</taxon>
        <taxon>Aspergillus subgen. Circumdati</taxon>
    </lineage>
</organism>